<proteinExistence type="predicted"/>
<protein>
    <submittedName>
        <fullName evidence="1">Uncharacterized protein</fullName>
    </submittedName>
</protein>
<organism evidence="1">
    <name type="scientific">Anguilla anguilla</name>
    <name type="common">European freshwater eel</name>
    <name type="synonym">Muraena anguilla</name>
    <dbReference type="NCBI Taxonomy" id="7936"/>
    <lineage>
        <taxon>Eukaryota</taxon>
        <taxon>Metazoa</taxon>
        <taxon>Chordata</taxon>
        <taxon>Craniata</taxon>
        <taxon>Vertebrata</taxon>
        <taxon>Euteleostomi</taxon>
        <taxon>Actinopterygii</taxon>
        <taxon>Neopterygii</taxon>
        <taxon>Teleostei</taxon>
        <taxon>Anguilliformes</taxon>
        <taxon>Anguillidae</taxon>
        <taxon>Anguilla</taxon>
    </lineage>
</organism>
<dbReference type="EMBL" id="GBXM01097579">
    <property type="protein sequence ID" value="JAH10998.1"/>
    <property type="molecule type" value="Transcribed_RNA"/>
</dbReference>
<reference evidence="1" key="2">
    <citation type="journal article" date="2015" name="Fish Shellfish Immunol.">
        <title>Early steps in the European eel (Anguilla anguilla)-Vibrio vulnificus interaction in the gills: Role of the RtxA13 toxin.</title>
        <authorList>
            <person name="Callol A."/>
            <person name="Pajuelo D."/>
            <person name="Ebbesson L."/>
            <person name="Teles M."/>
            <person name="MacKenzie S."/>
            <person name="Amaro C."/>
        </authorList>
    </citation>
    <scope>NUCLEOTIDE SEQUENCE</scope>
</reference>
<sequence>MGPQSASSGLVLNLGHL</sequence>
<name>A0A0E9Q4G4_ANGAN</name>
<evidence type="ECO:0000313" key="1">
    <source>
        <dbReference type="EMBL" id="JAH10998.1"/>
    </source>
</evidence>
<reference evidence="1" key="1">
    <citation type="submission" date="2014-11" db="EMBL/GenBank/DDBJ databases">
        <authorList>
            <person name="Amaro Gonzalez C."/>
        </authorList>
    </citation>
    <scope>NUCLEOTIDE SEQUENCE</scope>
</reference>
<dbReference type="AlphaFoldDB" id="A0A0E9Q4G4"/>
<accession>A0A0E9Q4G4</accession>